<name>A0A7J0FHL2_9ERIC</name>
<protein>
    <submittedName>
        <fullName evidence="4">Heat shock protein 70 (Hsp 70) family protein</fullName>
    </submittedName>
</protein>
<evidence type="ECO:0000313" key="5">
    <source>
        <dbReference type="Proteomes" id="UP000585474"/>
    </source>
</evidence>
<dbReference type="InterPro" id="IPR013126">
    <property type="entry name" value="Hsp_70_fam"/>
</dbReference>
<proteinExistence type="predicted"/>
<evidence type="ECO:0000256" key="1">
    <source>
        <dbReference type="ARBA" id="ARBA00022741"/>
    </source>
</evidence>
<dbReference type="OrthoDB" id="1745161at2759"/>
<dbReference type="GO" id="GO:0005524">
    <property type="term" value="F:ATP binding"/>
    <property type="evidence" value="ECO:0007669"/>
    <property type="project" value="UniProtKB-KW"/>
</dbReference>
<keyword evidence="1" id="KW-0547">Nucleotide-binding</keyword>
<keyword evidence="3" id="KW-0143">Chaperone</keyword>
<sequence>MHYLIWCVGLVGGINVRSSYHSESEISTPYLPVAVQQGIFEHPQYLRASSHDAGRAAKLQEFLGKKDLDRHLDSDEALVLGAALHAANLSDGIKLIRKLGMVDGSSYGVVIELDGPDLSKDESTRQLVQRMKNYLMSKYVTHNKDFEVSLAYDSEEILPPGVPSPIFAQYSVSGLTDASEK</sequence>
<dbReference type="AlphaFoldDB" id="A0A7J0FHL2"/>
<dbReference type="PANTHER" id="PTHR45639">
    <property type="entry name" value="HSC70CB, ISOFORM G-RELATED"/>
    <property type="match status" value="1"/>
</dbReference>
<evidence type="ECO:0000256" key="3">
    <source>
        <dbReference type="ARBA" id="ARBA00023186"/>
    </source>
</evidence>
<keyword evidence="4" id="KW-0346">Stress response</keyword>
<dbReference type="Pfam" id="PF00012">
    <property type="entry name" value="HSP70"/>
    <property type="match status" value="1"/>
</dbReference>
<gene>
    <name evidence="4" type="ORF">Acr_11g0017030</name>
</gene>
<dbReference type="GO" id="GO:0034663">
    <property type="term" value="C:endoplasmic reticulum chaperone complex"/>
    <property type="evidence" value="ECO:0007669"/>
    <property type="project" value="TreeGrafter"/>
</dbReference>
<evidence type="ECO:0000313" key="4">
    <source>
        <dbReference type="EMBL" id="GFY97397.1"/>
    </source>
</evidence>
<dbReference type="Proteomes" id="UP000585474">
    <property type="component" value="Unassembled WGS sequence"/>
</dbReference>
<dbReference type="InterPro" id="IPR029047">
    <property type="entry name" value="HSP70_peptide-bd_sf"/>
</dbReference>
<keyword evidence="2" id="KW-0067">ATP-binding</keyword>
<reference evidence="4 5" key="1">
    <citation type="submission" date="2019-07" db="EMBL/GenBank/DDBJ databases">
        <title>De Novo Assembly of kiwifruit Actinidia rufa.</title>
        <authorList>
            <person name="Sugita-Konishi S."/>
            <person name="Sato K."/>
            <person name="Mori E."/>
            <person name="Abe Y."/>
            <person name="Kisaki G."/>
            <person name="Hamano K."/>
            <person name="Suezawa K."/>
            <person name="Otani M."/>
            <person name="Fukuda T."/>
            <person name="Manabe T."/>
            <person name="Gomi K."/>
            <person name="Tabuchi M."/>
            <person name="Akimitsu K."/>
            <person name="Kataoka I."/>
        </authorList>
    </citation>
    <scope>NUCLEOTIDE SEQUENCE [LARGE SCALE GENOMIC DNA]</scope>
    <source>
        <strain evidence="5">cv. Fuchu</strain>
    </source>
</reference>
<comment type="caution">
    <text evidence="4">The sequence shown here is derived from an EMBL/GenBank/DDBJ whole genome shotgun (WGS) entry which is preliminary data.</text>
</comment>
<evidence type="ECO:0000256" key="2">
    <source>
        <dbReference type="ARBA" id="ARBA00022840"/>
    </source>
</evidence>
<dbReference type="Gene3D" id="2.60.34.10">
    <property type="entry name" value="Substrate Binding Domain Of DNAk, Chain A, domain 1"/>
    <property type="match status" value="1"/>
</dbReference>
<dbReference type="GO" id="GO:0030968">
    <property type="term" value="P:endoplasmic reticulum unfolded protein response"/>
    <property type="evidence" value="ECO:0007669"/>
    <property type="project" value="TreeGrafter"/>
</dbReference>
<organism evidence="4 5">
    <name type="scientific">Actinidia rufa</name>
    <dbReference type="NCBI Taxonomy" id="165716"/>
    <lineage>
        <taxon>Eukaryota</taxon>
        <taxon>Viridiplantae</taxon>
        <taxon>Streptophyta</taxon>
        <taxon>Embryophyta</taxon>
        <taxon>Tracheophyta</taxon>
        <taxon>Spermatophyta</taxon>
        <taxon>Magnoliopsida</taxon>
        <taxon>eudicotyledons</taxon>
        <taxon>Gunneridae</taxon>
        <taxon>Pentapetalae</taxon>
        <taxon>asterids</taxon>
        <taxon>Ericales</taxon>
        <taxon>Actinidiaceae</taxon>
        <taxon>Actinidia</taxon>
    </lineage>
</organism>
<dbReference type="PANTHER" id="PTHR45639:SF3">
    <property type="entry name" value="HYPOXIA UP-REGULATED PROTEIN 1"/>
    <property type="match status" value="1"/>
</dbReference>
<dbReference type="EMBL" id="BJWL01000011">
    <property type="protein sequence ID" value="GFY97397.1"/>
    <property type="molecule type" value="Genomic_DNA"/>
</dbReference>
<dbReference type="GO" id="GO:0140662">
    <property type="term" value="F:ATP-dependent protein folding chaperone"/>
    <property type="evidence" value="ECO:0007669"/>
    <property type="project" value="InterPro"/>
</dbReference>
<accession>A0A7J0FHL2</accession>
<keyword evidence="5" id="KW-1185">Reference proteome</keyword>